<dbReference type="RefSeq" id="WP_154532007.1">
    <property type="nucleotide sequence ID" value="NZ_VULX01000022.1"/>
</dbReference>
<comment type="caution">
    <text evidence="1">The sequence shown here is derived from an EMBL/GenBank/DDBJ whole genome shotgun (WGS) entry which is preliminary data.</text>
</comment>
<evidence type="ECO:0000313" key="1">
    <source>
        <dbReference type="EMBL" id="MSR92107.1"/>
    </source>
</evidence>
<accession>A0A7X2MZR5</accession>
<gene>
    <name evidence="1" type="ORF">FYJ33_12070</name>
</gene>
<reference evidence="1 2" key="1">
    <citation type="submission" date="2019-08" db="EMBL/GenBank/DDBJ databases">
        <title>In-depth cultivation of the pig gut microbiome towards novel bacterial diversity and tailored functional studies.</title>
        <authorList>
            <person name="Wylensek D."/>
            <person name="Hitch T.C.A."/>
            <person name="Clavel T."/>
        </authorList>
    </citation>
    <scope>NUCLEOTIDE SEQUENCE [LARGE SCALE GENOMIC DNA]</scope>
    <source>
        <strain evidence="1 2">WCA-383-APC-5B</strain>
    </source>
</reference>
<dbReference type="EMBL" id="VULX01000022">
    <property type="protein sequence ID" value="MSR92107.1"/>
    <property type="molecule type" value="Genomic_DNA"/>
</dbReference>
<name>A0A7X2MZR5_9CLOT</name>
<proteinExistence type="predicted"/>
<dbReference type="AlphaFoldDB" id="A0A7X2MZR5"/>
<evidence type="ECO:0000313" key="2">
    <source>
        <dbReference type="Proteomes" id="UP000460287"/>
    </source>
</evidence>
<protein>
    <submittedName>
        <fullName evidence="1">Uncharacterized protein</fullName>
    </submittedName>
</protein>
<sequence length="154" mass="18707">MQIEVDKKVIQDRLKDFQHMSNLVNPYFEKENIHLSFAGYSKTLSSYINCDNYDIYGLHTLLKDLNFWVEYMGEVVAINQYLYLKYENMFKYYSVFDLSPKNQVKYNEIKQTYERLKIYTKLLRIQYNMFKSCSYNVLKLYNESSRALIYRSSF</sequence>
<keyword evidence="2" id="KW-1185">Reference proteome</keyword>
<dbReference type="Proteomes" id="UP000460287">
    <property type="component" value="Unassembled WGS sequence"/>
</dbReference>
<organism evidence="1 2">
    <name type="scientific">Inconstantimicrobium porci</name>
    <dbReference type="NCBI Taxonomy" id="2652291"/>
    <lineage>
        <taxon>Bacteria</taxon>
        <taxon>Bacillati</taxon>
        <taxon>Bacillota</taxon>
        <taxon>Clostridia</taxon>
        <taxon>Eubacteriales</taxon>
        <taxon>Clostridiaceae</taxon>
        <taxon>Inconstantimicrobium</taxon>
    </lineage>
</organism>